<sequence length="157" mass="18245">RPVLQETFALLCSLHDQHRDHIWGYYARNLARPIWLNRERETIDVLVGNPPWLSYRYMTTEMQRAFRHESKARNLWAGAKVATHQDLSAYFVVKSVESYLRQGGLFAFVMPLAVLSRLAYVGFRKGTYGERLSVTFDEPWDCEEIDPPLFPVPNAVV</sequence>
<dbReference type="InterPro" id="IPR050953">
    <property type="entry name" value="N4_N6_ade-DNA_methylase"/>
</dbReference>
<evidence type="ECO:0000259" key="6">
    <source>
        <dbReference type="Pfam" id="PF07669"/>
    </source>
</evidence>
<dbReference type="InterPro" id="IPR011639">
    <property type="entry name" value="MethylTrfase_TaqI-like_dom"/>
</dbReference>
<dbReference type="Pfam" id="PF07669">
    <property type="entry name" value="Eco57I"/>
    <property type="match status" value="1"/>
</dbReference>
<evidence type="ECO:0000256" key="2">
    <source>
        <dbReference type="ARBA" id="ARBA00022603"/>
    </source>
</evidence>
<feature type="domain" description="Type II methyltransferase M.TaqI-like" evidence="6">
    <location>
        <begin position="38"/>
        <end position="120"/>
    </location>
</feature>
<comment type="caution">
    <text evidence="7">The sequence shown here is derived from an EMBL/GenBank/DDBJ whole genome shotgun (WGS) entry which is preliminary data.</text>
</comment>
<evidence type="ECO:0000313" key="7">
    <source>
        <dbReference type="EMBL" id="EQD63630.1"/>
    </source>
</evidence>
<dbReference type="InterPro" id="IPR029063">
    <property type="entry name" value="SAM-dependent_MTases_sf"/>
</dbReference>
<comment type="catalytic activity">
    <reaction evidence="5">
        <text>a 2'-deoxyadenosine in DNA + S-adenosyl-L-methionine = an N(6)-methyl-2'-deoxyadenosine in DNA + S-adenosyl-L-homocysteine + H(+)</text>
        <dbReference type="Rhea" id="RHEA:15197"/>
        <dbReference type="Rhea" id="RHEA-COMP:12418"/>
        <dbReference type="Rhea" id="RHEA-COMP:12419"/>
        <dbReference type="ChEBI" id="CHEBI:15378"/>
        <dbReference type="ChEBI" id="CHEBI:57856"/>
        <dbReference type="ChEBI" id="CHEBI:59789"/>
        <dbReference type="ChEBI" id="CHEBI:90615"/>
        <dbReference type="ChEBI" id="CHEBI:90616"/>
        <dbReference type="EC" id="2.1.1.72"/>
    </reaction>
</comment>
<dbReference type="SUPFAM" id="SSF53335">
    <property type="entry name" value="S-adenosyl-L-methionine-dependent methyltransferases"/>
    <property type="match status" value="1"/>
</dbReference>
<keyword evidence="7" id="KW-0255">Endonuclease</keyword>
<organism evidence="7">
    <name type="scientific">mine drainage metagenome</name>
    <dbReference type="NCBI Taxonomy" id="410659"/>
    <lineage>
        <taxon>unclassified sequences</taxon>
        <taxon>metagenomes</taxon>
        <taxon>ecological metagenomes</taxon>
    </lineage>
</organism>
<keyword evidence="2" id="KW-0489">Methyltransferase</keyword>
<dbReference type="GO" id="GO:0006304">
    <property type="term" value="P:DNA modification"/>
    <property type="evidence" value="ECO:0007669"/>
    <property type="project" value="InterPro"/>
</dbReference>
<feature type="non-terminal residue" evidence="7">
    <location>
        <position position="1"/>
    </location>
</feature>
<dbReference type="PANTHER" id="PTHR33841">
    <property type="entry name" value="DNA METHYLTRANSFERASE YEEA-RELATED"/>
    <property type="match status" value="1"/>
</dbReference>
<reference evidence="7" key="1">
    <citation type="submission" date="2013-08" db="EMBL/GenBank/DDBJ databases">
        <authorList>
            <person name="Mendez C."/>
            <person name="Richter M."/>
            <person name="Ferrer M."/>
            <person name="Sanchez J."/>
        </authorList>
    </citation>
    <scope>NUCLEOTIDE SEQUENCE</scope>
</reference>
<keyword evidence="3" id="KW-0808">Transferase</keyword>
<reference evidence="7" key="2">
    <citation type="journal article" date="2014" name="ISME J.">
        <title>Microbial stratification in low pH oxic and suboxic macroscopic growths along an acid mine drainage.</title>
        <authorList>
            <person name="Mendez-Garcia C."/>
            <person name="Mesa V."/>
            <person name="Sprenger R.R."/>
            <person name="Richter M."/>
            <person name="Diez M.S."/>
            <person name="Solano J."/>
            <person name="Bargiela R."/>
            <person name="Golyshina O.V."/>
            <person name="Manteca A."/>
            <person name="Ramos J.L."/>
            <person name="Gallego J.R."/>
            <person name="Llorente I."/>
            <person name="Martins Dos Santos V.A."/>
            <person name="Jensen O.N."/>
            <person name="Pelaez A.I."/>
            <person name="Sanchez J."/>
            <person name="Ferrer M."/>
        </authorList>
    </citation>
    <scope>NUCLEOTIDE SEQUENCE</scope>
</reference>
<evidence type="ECO:0000256" key="4">
    <source>
        <dbReference type="ARBA" id="ARBA00022691"/>
    </source>
</evidence>
<keyword evidence="7" id="KW-0540">Nuclease</keyword>
<dbReference type="EMBL" id="AUZY01004406">
    <property type="protein sequence ID" value="EQD63630.1"/>
    <property type="molecule type" value="Genomic_DNA"/>
</dbReference>
<dbReference type="InterPro" id="IPR002052">
    <property type="entry name" value="DNA_methylase_N6_adenine_CS"/>
</dbReference>
<evidence type="ECO:0000256" key="5">
    <source>
        <dbReference type="ARBA" id="ARBA00047942"/>
    </source>
</evidence>
<dbReference type="EC" id="2.1.1.72" evidence="1"/>
<keyword evidence="7" id="KW-0378">Hydrolase</keyword>
<dbReference type="GO" id="GO:0009007">
    <property type="term" value="F:site-specific DNA-methyltransferase (adenine-specific) activity"/>
    <property type="evidence" value="ECO:0007669"/>
    <property type="project" value="UniProtKB-EC"/>
</dbReference>
<accession>T1CAV3</accession>
<dbReference type="GO" id="GO:0003676">
    <property type="term" value="F:nucleic acid binding"/>
    <property type="evidence" value="ECO:0007669"/>
    <property type="project" value="InterPro"/>
</dbReference>
<evidence type="ECO:0000256" key="3">
    <source>
        <dbReference type="ARBA" id="ARBA00022679"/>
    </source>
</evidence>
<feature type="non-terminal residue" evidence="7">
    <location>
        <position position="157"/>
    </location>
</feature>
<dbReference type="GO" id="GO:0032259">
    <property type="term" value="P:methylation"/>
    <property type="evidence" value="ECO:0007669"/>
    <property type="project" value="UniProtKB-KW"/>
</dbReference>
<dbReference type="AlphaFoldDB" id="T1CAV3"/>
<keyword evidence="4" id="KW-0949">S-adenosyl-L-methionine</keyword>
<gene>
    <name evidence="7" type="ORF">B1B_06943</name>
</gene>
<dbReference type="PANTHER" id="PTHR33841:SF1">
    <property type="entry name" value="DNA METHYLTRANSFERASE A"/>
    <property type="match status" value="1"/>
</dbReference>
<dbReference type="PROSITE" id="PS00092">
    <property type="entry name" value="N6_MTASE"/>
    <property type="match status" value="1"/>
</dbReference>
<proteinExistence type="predicted"/>
<name>T1CAV3_9ZZZZ</name>
<dbReference type="GO" id="GO:0004519">
    <property type="term" value="F:endonuclease activity"/>
    <property type="evidence" value="ECO:0007669"/>
    <property type="project" value="UniProtKB-KW"/>
</dbReference>
<protein>
    <recommendedName>
        <fullName evidence="1">site-specific DNA-methyltransferase (adenine-specific)</fullName>
        <ecNumber evidence="1">2.1.1.72</ecNumber>
    </recommendedName>
</protein>
<dbReference type="Gene3D" id="3.40.50.150">
    <property type="entry name" value="Vaccinia Virus protein VP39"/>
    <property type="match status" value="1"/>
</dbReference>
<evidence type="ECO:0000256" key="1">
    <source>
        <dbReference type="ARBA" id="ARBA00011900"/>
    </source>
</evidence>